<sequence length="188" mass="21336">MVEEAGLEKTSGFGLQCFDNYTYIIPTITSAPSDTSLLTLCSNVSSGSLSDKLPPSSLINVRPETTQTYSTLSSVQTFSTSLVQFPIEDEDRQAPRSLLSRYSSYCCPYRACWIPAKGEDCCSRVVPEYEQGIGSIASAIRTRIRIFKKEKIESEMDEMCVVRSDQERWCWVDEYWDCIEREDRNAIE</sequence>
<dbReference type="Proteomes" id="UP000297245">
    <property type="component" value="Unassembled WGS sequence"/>
</dbReference>
<proteinExistence type="predicted"/>
<evidence type="ECO:0000313" key="1">
    <source>
        <dbReference type="EMBL" id="THV03663.1"/>
    </source>
</evidence>
<gene>
    <name evidence="1" type="ORF">K435DRAFT_851609</name>
</gene>
<protein>
    <submittedName>
        <fullName evidence="1">Uncharacterized protein</fullName>
    </submittedName>
</protein>
<dbReference type="AlphaFoldDB" id="A0A4S8ML98"/>
<organism evidence="1 2">
    <name type="scientific">Dendrothele bispora (strain CBS 962.96)</name>
    <dbReference type="NCBI Taxonomy" id="1314807"/>
    <lineage>
        <taxon>Eukaryota</taxon>
        <taxon>Fungi</taxon>
        <taxon>Dikarya</taxon>
        <taxon>Basidiomycota</taxon>
        <taxon>Agaricomycotina</taxon>
        <taxon>Agaricomycetes</taxon>
        <taxon>Agaricomycetidae</taxon>
        <taxon>Agaricales</taxon>
        <taxon>Agaricales incertae sedis</taxon>
        <taxon>Dendrothele</taxon>
    </lineage>
</organism>
<evidence type="ECO:0000313" key="2">
    <source>
        <dbReference type="Proteomes" id="UP000297245"/>
    </source>
</evidence>
<reference evidence="1 2" key="1">
    <citation type="journal article" date="2019" name="Nat. Ecol. Evol.">
        <title>Megaphylogeny resolves global patterns of mushroom evolution.</title>
        <authorList>
            <person name="Varga T."/>
            <person name="Krizsan K."/>
            <person name="Foldi C."/>
            <person name="Dima B."/>
            <person name="Sanchez-Garcia M."/>
            <person name="Sanchez-Ramirez S."/>
            <person name="Szollosi G.J."/>
            <person name="Szarkandi J.G."/>
            <person name="Papp V."/>
            <person name="Albert L."/>
            <person name="Andreopoulos W."/>
            <person name="Angelini C."/>
            <person name="Antonin V."/>
            <person name="Barry K.W."/>
            <person name="Bougher N.L."/>
            <person name="Buchanan P."/>
            <person name="Buyck B."/>
            <person name="Bense V."/>
            <person name="Catcheside P."/>
            <person name="Chovatia M."/>
            <person name="Cooper J."/>
            <person name="Damon W."/>
            <person name="Desjardin D."/>
            <person name="Finy P."/>
            <person name="Geml J."/>
            <person name="Haridas S."/>
            <person name="Hughes K."/>
            <person name="Justo A."/>
            <person name="Karasinski D."/>
            <person name="Kautmanova I."/>
            <person name="Kiss B."/>
            <person name="Kocsube S."/>
            <person name="Kotiranta H."/>
            <person name="LaButti K.M."/>
            <person name="Lechner B.E."/>
            <person name="Liimatainen K."/>
            <person name="Lipzen A."/>
            <person name="Lukacs Z."/>
            <person name="Mihaltcheva S."/>
            <person name="Morgado L.N."/>
            <person name="Niskanen T."/>
            <person name="Noordeloos M.E."/>
            <person name="Ohm R.A."/>
            <person name="Ortiz-Santana B."/>
            <person name="Ovrebo C."/>
            <person name="Racz N."/>
            <person name="Riley R."/>
            <person name="Savchenko A."/>
            <person name="Shiryaev A."/>
            <person name="Soop K."/>
            <person name="Spirin V."/>
            <person name="Szebenyi C."/>
            <person name="Tomsovsky M."/>
            <person name="Tulloss R.E."/>
            <person name="Uehling J."/>
            <person name="Grigoriev I.V."/>
            <person name="Vagvolgyi C."/>
            <person name="Papp T."/>
            <person name="Martin F.M."/>
            <person name="Miettinen O."/>
            <person name="Hibbett D.S."/>
            <person name="Nagy L.G."/>
        </authorList>
    </citation>
    <scope>NUCLEOTIDE SEQUENCE [LARGE SCALE GENOMIC DNA]</scope>
    <source>
        <strain evidence="1 2">CBS 962.96</strain>
    </source>
</reference>
<keyword evidence="2" id="KW-1185">Reference proteome</keyword>
<accession>A0A4S8ML98</accession>
<name>A0A4S8ML98_DENBC</name>
<dbReference type="EMBL" id="ML179064">
    <property type="protein sequence ID" value="THV03663.1"/>
    <property type="molecule type" value="Genomic_DNA"/>
</dbReference>